<dbReference type="OrthoDB" id="4540492at2759"/>
<dbReference type="PANTHER" id="PTHR23503:SF8">
    <property type="entry name" value="FACILITATED GLUCOSE TRANSPORTER PROTEIN 1"/>
    <property type="match status" value="1"/>
</dbReference>
<dbReference type="SUPFAM" id="SSF103473">
    <property type="entry name" value="MFS general substrate transporter"/>
    <property type="match status" value="1"/>
</dbReference>
<reference evidence="7 8" key="1">
    <citation type="submission" date="2018-11" db="EMBL/GenBank/DDBJ databases">
        <authorList>
            <consortium name="Pathogen Informatics"/>
        </authorList>
    </citation>
    <scope>NUCLEOTIDE SEQUENCE [LARGE SCALE GENOMIC DNA]</scope>
</reference>
<dbReference type="GO" id="GO:0016020">
    <property type="term" value="C:membrane"/>
    <property type="evidence" value="ECO:0007669"/>
    <property type="project" value="UniProtKB-SubCell"/>
</dbReference>
<evidence type="ECO:0000256" key="3">
    <source>
        <dbReference type="ARBA" id="ARBA00022692"/>
    </source>
</evidence>
<evidence type="ECO:0000256" key="5">
    <source>
        <dbReference type="ARBA" id="ARBA00023136"/>
    </source>
</evidence>
<dbReference type="InterPro" id="IPR005828">
    <property type="entry name" value="MFS_sugar_transport-like"/>
</dbReference>
<keyword evidence="4 6" id="KW-1133">Transmembrane helix</keyword>
<evidence type="ECO:0000313" key="8">
    <source>
        <dbReference type="Proteomes" id="UP000281553"/>
    </source>
</evidence>
<organism evidence="7 8">
    <name type="scientific">Dibothriocephalus latus</name>
    <name type="common">Fish tapeworm</name>
    <name type="synonym">Diphyllobothrium latum</name>
    <dbReference type="NCBI Taxonomy" id="60516"/>
    <lineage>
        <taxon>Eukaryota</taxon>
        <taxon>Metazoa</taxon>
        <taxon>Spiralia</taxon>
        <taxon>Lophotrochozoa</taxon>
        <taxon>Platyhelminthes</taxon>
        <taxon>Cestoda</taxon>
        <taxon>Eucestoda</taxon>
        <taxon>Diphyllobothriidea</taxon>
        <taxon>Diphyllobothriidae</taxon>
        <taxon>Dibothriocephalus</taxon>
    </lineage>
</organism>
<dbReference type="PANTHER" id="PTHR23503">
    <property type="entry name" value="SOLUTE CARRIER FAMILY 2"/>
    <property type="match status" value="1"/>
</dbReference>
<dbReference type="InterPro" id="IPR045263">
    <property type="entry name" value="GLUT"/>
</dbReference>
<sequence>MMLQTASVPEDQLQFFVLGTGFLNVVCTIVALPLLERAGRRTLLLWPTLVLGLTLLLQIVMVNIIDNKPPEEKGPFAVVSAILVFVYIGSFAVGLDRVLEGPPTR</sequence>
<feature type="transmembrane region" description="Helical" evidence="6">
    <location>
        <begin position="44"/>
        <end position="64"/>
    </location>
</feature>
<gene>
    <name evidence="7" type="ORF">DILT_LOCUS15059</name>
</gene>
<evidence type="ECO:0000256" key="4">
    <source>
        <dbReference type="ARBA" id="ARBA00022989"/>
    </source>
</evidence>
<dbReference type="GO" id="GO:0015149">
    <property type="term" value="F:hexose transmembrane transporter activity"/>
    <property type="evidence" value="ECO:0007669"/>
    <property type="project" value="TreeGrafter"/>
</dbReference>
<comment type="subcellular location">
    <subcellularLocation>
        <location evidence="1">Membrane</location>
        <topology evidence="1">Multi-pass membrane protein</topology>
    </subcellularLocation>
</comment>
<keyword evidence="3 6" id="KW-0812">Transmembrane</keyword>
<dbReference type="AlphaFoldDB" id="A0A3P7MUZ5"/>
<evidence type="ECO:0008006" key="9">
    <source>
        <dbReference type="Google" id="ProtNLM"/>
    </source>
</evidence>
<dbReference type="PROSITE" id="PS00216">
    <property type="entry name" value="SUGAR_TRANSPORT_1"/>
    <property type="match status" value="1"/>
</dbReference>
<accession>A0A3P7MUZ5</accession>
<keyword evidence="5 6" id="KW-0472">Membrane</keyword>
<feature type="transmembrane region" description="Helical" evidence="6">
    <location>
        <begin position="76"/>
        <end position="95"/>
    </location>
</feature>
<feature type="transmembrane region" description="Helical" evidence="6">
    <location>
        <begin position="12"/>
        <end position="32"/>
    </location>
</feature>
<evidence type="ECO:0000256" key="1">
    <source>
        <dbReference type="ARBA" id="ARBA00004141"/>
    </source>
</evidence>
<dbReference type="Gene3D" id="1.20.1250.20">
    <property type="entry name" value="MFS general substrate transporter like domains"/>
    <property type="match status" value="1"/>
</dbReference>
<protein>
    <recommendedName>
        <fullName evidence="9">Major facilitator superfamily (MFS) profile domain-containing protein</fullName>
    </recommendedName>
</protein>
<evidence type="ECO:0000256" key="2">
    <source>
        <dbReference type="ARBA" id="ARBA00022448"/>
    </source>
</evidence>
<dbReference type="EMBL" id="UYRU01077111">
    <property type="protein sequence ID" value="VDN27733.1"/>
    <property type="molecule type" value="Genomic_DNA"/>
</dbReference>
<name>A0A3P7MUZ5_DIBLA</name>
<dbReference type="InterPro" id="IPR036259">
    <property type="entry name" value="MFS_trans_sf"/>
</dbReference>
<dbReference type="Pfam" id="PF00083">
    <property type="entry name" value="Sugar_tr"/>
    <property type="match status" value="1"/>
</dbReference>
<evidence type="ECO:0000256" key="6">
    <source>
        <dbReference type="SAM" id="Phobius"/>
    </source>
</evidence>
<dbReference type="InterPro" id="IPR005829">
    <property type="entry name" value="Sugar_transporter_CS"/>
</dbReference>
<keyword evidence="8" id="KW-1185">Reference proteome</keyword>
<proteinExistence type="predicted"/>
<dbReference type="Proteomes" id="UP000281553">
    <property type="component" value="Unassembled WGS sequence"/>
</dbReference>
<keyword evidence="2" id="KW-0813">Transport</keyword>
<evidence type="ECO:0000313" key="7">
    <source>
        <dbReference type="EMBL" id="VDN27733.1"/>
    </source>
</evidence>